<feature type="domain" description="HTH araC/xylS-type" evidence="15">
    <location>
        <begin position="1198"/>
        <end position="1296"/>
    </location>
</feature>
<evidence type="ECO:0000313" key="18">
    <source>
        <dbReference type="EMBL" id="ACT93537.1"/>
    </source>
</evidence>
<dbReference type="eggNOG" id="COG2205">
    <property type="taxonomic scope" value="Bacteria"/>
</dbReference>
<dbReference type="Proteomes" id="UP000002011">
    <property type="component" value="Chromosome"/>
</dbReference>
<dbReference type="SMART" id="SM00342">
    <property type="entry name" value="HTH_ARAC"/>
    <property type="match status" value="1"/>
</dbReference>
<dbReference type="InterPro" id="IPR003594">
    <property type="entry name" value="HATPase_dom"/>
</dbReference>
<dbReference type="PROSITE" id="PS01124">
    <property type="entry name" value="HTH_ARAC_FAMILY_2"/>
    <property type="match status" value="1"/>
</dbReference>
<dbReference type="EC" id="2.7.13.3" evidence="3"/>
<dbReference type="InterPro" id="IPR001789">
    <property type="entry name" value="Sig_transdc_resp-reg_receiver"/>
</dbReference>
<evidence type="ECO:0000256" key="8">
    <source>
        <dbReference type="ARBA" id="ARBA00022777"/>
    </source>
</evidence>
<dbReference type="SUPFAM" id="SSF47384">
    <property type="entry name" value="Homodimeric domain of signal transducing histidine kinase"/>
    <property type="match status" value="1"/>
</dbReference>
<dbReference type="InterPro" id="IPR005467">
    <property type="entry name" value="His_kinase_dom"/>
</dbReference>
<dbReference type="Pfam" id="PF02518">
    <property type="entry name" value="HATPase_c"/>
    <property type="match status" value="1"/>
</dbReference>
<evidence type="ECO:0000259" key="16">
    <source>
        <dbReference type="PROSITE" id="PS50109"/>
    </source>
</evidence>
<dbReference type="CDD" id="cd17574">
    <property type="entry name" value="REC_OmpR"/>
    <property type="match status" value="1"/>
</dbReference>
<organism evidence="18 19">
    <name type="scientific">Dyadobacter fermentans (strain ATCC 700827 / DSM 18053 / CIP 107007 / KCTC 52180 / NS114)</name>
    <dbReference type="NCBI Taxonomy" id="471854"/>
    <lineage>
        <taxon>Bacteria</taxon>
        <taxon>Pseudomonadati</taxon>
        <taxon>Bacteroidota</taxon>
        <taxon>Cytophagia</taxon>
        <taxon>Cytophagales</taxon>
        <taxon>Spirosomataceae</taxon>
        <taxon>Dyadobacter</taxon>
    </lineage>
</organism>
<evidence type="ECO:0000256" key="14">
    <source>
        <dbReference type="PROSITE-ProRule" id="PRU00169"/>
    </source>
</evidence>
<dbReference type="CDD" id="cd00082">
    <property type="entry name" value="HisKA"/>
    <property type="match status" value="1"/>
</dbReference>
<keyword evidence="10" id="KW-0902">Two-component regulatory system</keyword>
<dbReference type="KEGG" id="dfe:Dfer_2318"/>
<dbReference type="PROSITE" id="PS50110">
    <property type="entry name" value="RESPONSE_REGULATORY"/>
    <property type="match status" value="1"/>
</dbReference>
<evidence type="ECO:0000256" key="11">
    <source>
        <dbReference type="ARBA" id="ARBA00023015"/>
    </source>
</evidence>
<dbReference type="InterPro" id="IPR036097">
    <property type="entry name" value="HisK_dim/P_sf"/>
</dbReference>
<evidence type="ECO:0000256" key="7">
    <source>
        <dbReference type="ARBA" id="ARBA00022741"/>
    </source>
</evidence>
<keyword evidence="5 14" id="KW-0597">Phosphoprotein</keyword>
<dbReference type="InterPro" id="IPR011110">
    <property type="entry name" value="Reg_prop"/>
</dbReference>
<dbReference type="Pfam" id="PF00072">
    <property type="entry name" value="Response_reg"/>
    <property type="match status" value="1"/>
</dbReference>
<dbReference type="Pfam" id="PF07494">
    <property type="entry name" value="Reg_prop"/>
    <property type="match status" value="2"/>
</dbReference>
<dbReference type="eggNOG" id="COG0745">
    <property type="taxonomic scope" value="Bacteria"/>
</dbReference>
<dbReference type="Gene3D" id="2.60.40.10">
    <property type="entry name" value="Immunoglobulins"/>
    <property type="match status" value="1"/>
</dbReference>
<dbReference type="InterPro" id="IPR011006">
    <property type="entry name" value="CheY-like_superfamily"/>
</dbReference>
<evidence type="ECO:0000256" key="3">
    <source>
        <dbReference type="ARBA" id="ARBA00012438"/>
    </source>
</evidence>
<evidence type="ECO:0000256" key="2">
    <source>
        <dbReference type="ARBA" id="ARBA00004236"/>
    </source>
</evidence>
<gene>
    <name evidence="18" type="ordered locus">Dfer_2318</name>
</gene>
<keyword evidence="9" id="KW-0067">ATP-binding</keyword>
<dbReference type="CDD" id="cd00075">
    <property type="entry name" value="HATPase"/>
    <property type="match status" value="1"/>
</dbReference>
<evidence type="ECO:0000259" key="17">
    <source>
        <dbReference type="PROSITE" id="PS50110"/>
    </source>
</evidence>
<dbReference type="Pfam" id="PF12833">
    <property type="entry name" value="HTH_18"/>
    <property type="match status" value="1"/>
</dbReference>
<evidence type="ECO:0000256" key="4">
    <source>
        <dbReference type="ARBA" id="ARBA00022475"/>
    </source>
</evidence>
<evidence type="ECO:0000313" key="19">
    <source>
        <dbReference type="Proteomes" id="UP000002011"/>
    </source>
</evidence>
<comment type="catalytic activity">
    <reaction evidence="1">
        <text>ATP + protein L-histidine = ADP + protein N-phospho-L-histidine.</text>
        <dbReference type="EC" id="2.7.13.3"/>
    </reaction>
</comment>
<comment type="subcellular location">
    <subcellularLocation>
        <location evidence="2">Cell membrane</location>
    </subcellularLocation>
</comment>
<dbReference type="InterPro" id="IPR003661">
    <property type="entry name" value="HisK_dim/P_dom"/>
</dbReference>
<dbReference type="Pfam" id="PF07495">
    <property type="entry name" value="Y_Y_Y"/>
    <property type="match status" value="1"/>
</dbReference>
<dbReference type="SMART" id="SM00387">
    <property type="entry name" value="HATPase_c"/>
    <property type="match status" value="1"/>
</dbReference>
<dbReference type="InterPro" id="IPR036890">
    <property type="entry name" value="HATPase_C_sf"/>
</dbReference>
<dbReference type="GO" id="GO:0003700">
    <property type="term" value="F:DNA-binding transcription factor activity"/>
    <property type="evidence" value="ECO:0007669"/>
    <property type="project" value="InterPro"/>
</dbReference>
<keyword evidence="4" id="KW-1003">Cell membrane</keyword>
<dbReference type="GO" id="GO:0043565">
    <property type="term" value="F:sequence-specific DNA binding"/>
    <property type="evidence" value="ECO:0007669"/>
    <property type="project" value="InterPro"/>
</dbReference>
<dbReference type="SUPFAM" id="SSF52172">
    <property type="entry name" value="CheY-like"/>
    <property type="match status" value="1"/>
</dbReference>
<dbReference type="SMART" id="SM00388">
    <property type="entry name" value="HisKA"/>
    <property type="match status" value="1"/>
</dbReference>
<dbReference type="GO" id="GO:0000155">
    <property type="term" value="F:phosphorelay sensor kinase activity"/>
    <property type="evidence" value="ECO:0007669"/>
    <property type="project" value="InterPro"/>
</dbReference>
<proteinExistence type="predicted"/>
<evidence type="ECO:0000256" key="13">
    <source>
        <dbReference type="ARBA" id="ARBA00023163"/>
    </source>
</evidence>
<evidence type="ECO:0000259" key="15">
    <source>
        <dbReference type="PROSITE" id="PS01124"/>
    </source>
</evidence>
<evidence type="ECO:0000256" key="12">
    <source>
        <dbReference type="ARBA" id="ARBA00023136"/>
    </source>
</evidence>
<protein>
    <recommendedName>
        <fullName evidence="3">histidine kinase</fullName>
        <ecNumber evidence="3">2.7.13.3</ecNumber>
    </recommendedName>
</protein>
<keyword evidence="6" id="KW-0808">Transferase</keyword>
<dbReference type="InterPro" id="IPR009057">
    <property type="entry name" value="Homeodomain-like_sf"/>
</dbReference>
<dbReference type="GO" id="GO:0005886">
    <property type="term" value="C:plasma membrane"/>
    <property type="evidence" value="ECO:0007669"/>
    <property type="project" value="UniProtKB-SubCell"/>
</dbReference>
<evidence type="ECO:0000256" key="1">
    <source>
        <dbReference type="ARBA" id="ARBA00000085"/>
    </source>
</evidence>
<dbReference type="EMBL" id="CP001619">
    <property type="protein sequence ID" value="ACT93537.1"/>
    <property type="molecule type" value="Genomic_DNA"/>
</dbReference>
<accession>C6VZQ9</accession>
<keyword evidence="19" id="KW-1185">Reference proteome</keyword>
<feature type="domain" description="Histidine kinase" evidence="16">
    <location>
        <begin position="808"/>
        <end position="1023"/>
    </location>
</feature>
<keyword evidence="13" id="KW-0804">Transcription</keyword>
<dbReference type="InterPro" id="IPR011123">
    <property type="entry name" value="Y_Y_Y"/>
</dbReference>
<dbReference type="InterPro" id="IPR013783">
    <property type="entry name" value="Ig-like_fold"/>
</dbReference>
<dbReference type="Gene3D" id="1.10.287.130">
    <property type="match status" value="1"/>
</dbReference>
<dbReference type="SUPFAM" id="SSF55874">
    <property type="entry name" value="ATPase domain of HSP90 chaperone/DNA topoisomerase II/histidine kinase"/>
    <property type="match status" value="1"/>
</dbReference>
<dbReference type="STRING" id="471854.Dfer_2318"/>
<evidence type="ECO:0000256" key="9">
    <source>
        <dbReference type="ARBA" id="ARBA00022840"/>
    </source>
</evidence>
<reference evidence="18 19" key="1">
    <citation type="journal article" date="2009" name="Stand. Genomic Sci.">
        <title>Complete genome sequence of Dyadobacter fermentans type strain (NS114).</title>
        <authorList>
            <person name="Lang E."/>
            <person name="Lapidus A."/>
            <person name="Chertkov O."/>
            <person name="Brettin T."/>
            <person name="Detter J.C."/>
            <person name="Han C."/>
            <person name="Copeland A."/>
            <person name="Glavina Del Rio T."/>
            <person name="Nolan M."/>
            <person name="Chen F."/>
            <person name="Lucas S."/>
            <person name="Tice H."/>
            <person name="Cheng J.F."/>
            <person name="Land M."/>
            <person name="Hauser L."/>
            <person name="Chang Y.J."/>
            <person name="Jeffries C.D."/>
            <person name="Kopitz M."/>
            <person name="Bruce D."/>
            <person name="Goodwin L."/>
            <person name="Pitluck S."/>
            <person name="Ovchinnikova G."/>
            <person name="Pati A."/>
            <person name="Ivanova N."/>
            <person name="Mavrommatis K."/>
            <person name="Chen A."/>
            <person name="Palaniappan K."/>
            <person name="Chain P."/>
            <person name="Bristow J."/>
            <person name="Eisen J.A."/>
            <person name="Markowitz V."/>
            <person name="Hugenholtz P."/>
            <person name="Goker M."/>
            <person name="Rohde M."/>
            <person name="Kyrpides N.C."/>
            <person name="Klenk H.P."/>
        </authorList>
    </citation>
    <scope>NUCLEOTIDE SEQUENCE [LARGE SCALE GENOMIC DNA]</scope>
    <source>
        <strain evidence="19">ATCC 700827 / DSM 18053 / CIP 107007 / KCTC 52180 / NS114</strain>
    </source>
</reference>
<dbReference type="SUPFAM" id="SSF46689">
    <property type="entry name" value="Homeodomain-like"/>
    <property type="match status" value="1"/>
</dbReference>
<dbReference type="SUPFAM" id="SSF63829">
    <property type="entry name" value="Calcium-dependent phosphotriesterase"/>
    <property type="match status" value="3"/>
</dbReference>
<dbReference type="InterPro" id="IPR004358">
    <property type="entry name" value="Sig_transdc_His_kin-like_C"/>
</dbReference>
<sequence length="1298" mass="146722">MFLLLCFTCTGVVGQTVRNISPKEGLPQSFVSGLEQDKTGFVWVGTRNGLARYDGINFKLFQHNNADSSSLSSNLILNIKAFNQAIWIEHETGEIDKLDPVSEKIERYPFSLKLKSNAILRRAWLADSKGIIWRIADGKGLIRYAATAQIYDKKSSGFDSDTLWGLCEGADRQVWVLTRYGLSKLDSKSGKVENYGCPQVPDYHDYRYSVRFPVGLHQRKNGELMWADRKFLYLFSVAQKKYVKKIPFNSPSDRGVTWIRTGPDGREYFERGEAIYRYDEQNGLNVVYGRTQVDKDPIQSFLIDQSSLVWLGTNAHGISQVDLTTPFFPSFPVKEGFAGDVIKAEFGQSLSALFNWEPKDERFAASGYHVRSAYSKTGTLWMGLKRRVVRFDASTKTFFPLPQLTSITNDFETSIAGVVISPEGEPVVMGFNRIALIYNPRKNTWDWLIPAGEISRQIGVDVTPQDISMDTDHIWITTELDGLVYMNRKTGKIRQLKYGQGQQGLPTNQLLGLRPDPTRPDLLWIGSRNGLICLNKKTLKAEVFNTAAGLPDNTIYTLLADKYGSLWFGTNKGLCSFSPVTHKVRIFQTRHGLWEDEFNRFHQLMFPDGRLAFGGTHGWTVFDPDKIKDDSYQPSIALTALKINNETITPSPDGLLTQPINAMRELVLPYDQSTVTFFFAGLQFNQPQDLHYRYQLSGYDNDWVAAGQVPFANYTKIPPGDYEFLVNASNTTGHWSKEIKKLVITVSPPWWRTWWAYLLYVVIIGTSIWYWMRLQLIRMEQRKAAELKKQEAQQLRVLVDLKERFFTNVTHDFRTPLTLILSPLAPLIRKYAGTEDEGKMLSIQRNAQQLLALINQLLDFSKLDAKMLSIEESAGDPGLFAENVFELFTEEAAMKGVTILFSNELHGHFWFDGPKLERILGNLIGNAIKFTPAGGTVNVAAAKVNGQVLYSVTDNGIGIPEDRVAYIFKRYYQVNGNESQAVKGSGIGLALVKELVEMQQGRIEVESRPGRGSTFRIFMPYRPAAQVAPPALNDRVKEEWEVPVMESEQVRILLLEDNAELADLIAGSLPLHYQVDREVNGADGLKNALETIPDLIISDVMMPVMDGFEFCEKVKQHEQTSHIPIILLTAKMGFDSRMQGLTTGADDYLTKPFHVPELNLRVYNLLERQRRLRAHIQGQISSPLSEPGKAIELDPFLTKFHEMIEQDLDDSSVSVDQLASRMHMSRSQLHRKMRAVAGMPVSDVVRNYRLNRAATFLKEGFGSSESAYKAGFDSPAYFSKCFRAFFGVVPSEFLKGTI</sequence>
<keyword evidence="8 18" id="KW-0418">Kinase</keyword>
<dbReference type="FunFam" id="2.60.40.10:FF:000791">
    <property type="entry name" value="Two-component system sensor histidine kinase/response regulator"/>
    <property type="match status" value="1"/>
</dbReference>
<dbReference type="HOGENOM" id="CLU_000445_28_1_10"/>
<dbReference type="SMART" id="SM00448">
    <property type="entry name" value="REC"/>
    <property type="match status" value="1"/>
</dbReference>
<dbReference type="PROSITE" id="PS50109">
    <property type="entry name" value="HIS_KIN"/>
    <property type="match status" value="1"/>
</dbReference>
<dbReference type="Pfam" id="PF00512">
    <property type="entry name" value="HisKA"/>
    <property type="match status" value="1"/>
</dbReference>
<keyword evidence="11" id="KW-0805">Transcription regulation</keyword>
<evidence type="ECO:0000256" key="5">
    <source>
        <dbReference type="ARBA" id="ARBA00022553"/>
    </source>
</evidence>
<dbReference type="PANTHER" id="PTHR43547">
    <property type="entry name" value="TWO-COMPONENT HISTIDINE KINASE"/>
    <property type="match status" value="1"/>
</dbReference>
<dbReference type="FunFam" id="3.30.565.10:FF:000023">
    <property type="entry name" value="PAS domain-containing sensor histidine kinase"/>
    <property type="match status" value="1"/>
</dbReference>
<dbReference type="Gene3D" id="2.130.10.10">
    <property type="entry name" value="YVTN repeat-like/Quinoprotein amine dehydrogenase"/>
    <property type="match status" value="3"/>
</dbReference>
<dbReference type="PRINTS" id="PR00344">
    <property type="entry name" value="BCTRLSENSOR"/>
</dbReference>
<evidence type="ECO:0000256" key="6">
    <source>
        <dbReference type="ARBA" id="ARBA00022679"/>
    </source>
</evidence>
<dbReference type="Gene3D" id="1.10.10.60">
    <property type="entry name" value="Homeodomain-like"/>
    <property type="match status" value="1"/>
</dbReference>
<dbReference type="PANTHER" id="PTHR43547:SF2">
    <property type="entry name" value="HYBRID SIGNAL TRANSDUCTION HISTIDINE KINASE C"/>
    <property type="match status" value="1"/>
</dbReference>
<feature type="modified residue" description="4-aspartylphosphate" evidence="14">
    <location>
        <position position="1099"/>
    </location>
</feature>
<dbReference type="Gene3D" id="3.40.50.2300">
    <property type="match status" value="1"/>
</dbReference>
<name>C6VZQ9_DYAFD</name>
<dbReference type="InterPro" id="IPR015943">
    <property type="entry name" value="WD40/YVTN_repeat-like_dom_sf"/>
</dbReference>
<dbReference type="InterPro" id="IPR018060">
    <property type="entry name" value="HTH_AraC"/>
</dbReference>
<dbReference type="GO" id="GO:0005524">
    <property type="term" value="F:ATP binding"/>
    <property type="evidence" value="ECO:0007669"/>
    <property type="project" value="UniProtKB-KW"/>
</dbReference>
<dbReference type="eggNOG" id="COG3292">
    <property type="taxonomic scope" value="Bacteria"/>
</dbReference>
<feature type="domain" description="Response regulatory" evidence="17">
    <location>
        <begin position="1051"/>
        <end position="1166"/>
    </location>
</feature>
<keyword evidence="12" id="KW-0472">Membrane</keyword>
<dbReference type="Gene3D" id="3.30.565.10">
    <property type="entry name" value="Histidine kinase-like ATPase, C-terminal domain"/>
    <property type="match status" value="1"/>
</dbReference>
<keyword evidence="7" id="KW-0547">Nucleotide-binding</keyword>
<evidence type="ECO:0000256" key="10">
    <source>
        <dbReference type="ARBA" id="ARBA00023012"/>
    </source>
</evidence>